<accession>A0AAD3XYY5</accession>
<protein>
    <submittedName>
        <fullName evidence="1">Uncharacterized protein</fullName>
    </submittedName>
</protein>
<gene>
    <name evidence="1" type="ORF">Nepgr_023008</name>
</gene>
<proteinExistence type="predicted"/>
<evidence type="ECO:0000313" key="2">
    <source>
        <dbReference type="Proteomes" id="UP001279734"/>
    </source>
</evidence>
<evidence type="ECO:0000313" key="1">
    <source>
        <dbReference type="EMBL" id="GMH21166.1"/>
    </source>
</evidence>
<dbReference type="Proteomes" id="UP001279734">
    <property type="component" value="Unassembled WGS sequence"/>
</dbReference>
<dbReference type="EMBL" id="BSYO01000022">
    <property type="protein sequence ID" value="GMH21166.1"/>
    <property type="molecule type" value="Genomic_DNA"/>
</dbReference>
<sequence>MPEERNSWHCEPERFSCSIHVGSSATAGWLGDFLLFCGCKAWDDPDADGCWLGMLILYKVVNATFDVEPYAATVAVRFAWRWKAPDFLSPAC</sequence>
<keyword evidence="2" id="KW-1185">Reference proteome</keyword>
<dbReference type="AlphaFoldDB" id="A0AAD3XYY5"/>
<comment type="caution">
    <text evidence="1">The sequence shown here is derived from an EMBL/GenBank/DDBJ whole genome shotgun (WGS) entry which is preliminary data.</text>
</comment>
<reference evidence="1" key="1">
    <citation type="submission" date="2023-05" db="EMBL/GenBank/DDBJ databases">
        <title>Nepenthes gracilis genome sequencing.</title>
        <authorList>
            <person name="Fukushima K."/>
        </authorList>
    </citation>
    <scope>NUCLEOTIDE SEQUENCE</scope>
    <source>
        <strain evidence="1">SING2019-196</strain>
    </source>
</reference>
<organism evidence="1 2">
    <name type="scientific">Nepenthes gracilis</name>
    <name type="common">Slender pitcher plant</name>
    <dbReference type="NCBI Taxonomy" id="150966"/>
    <lineage>
        <taxon>Eukaryota</taxon>
        <taxon>Viridiplantae</taxon>
        <taxon>Streptophyta</taxon>
        <taxon>Embryophyta</taxon>
        <taxon>Tracheophyta</taxon>
        <taxon>Spermatophyta</taxon>
        <taxon>Magnoliopsida</taxon>
        <taxon>eudicotyledons</taxon>
        <taxon>Gunneridae</taxon>
        <taxon>Pentapetalae</taxon>
        <taxon>Caryophyllales</taxon>
        <taxon>Nepenthaceae</taxon>
        <taxon>Nepenthes</taxon>
    </lineage>
</organism>
<name>A0AAD3XYY5_NEPGR</name>